<evidence type="ECO:0000256" key="19">
    <source>
        <dbReference type="PIRNR" id="PIRNR037299"/>
    </source>
</evidence>
<feature type="chain" id="PRO_5042143092" description="Crh-like protein" evidence="24">
    <location>
        <begin position="21"/>
        <end position="477"/>
    </location>
</feature>
<keyword evidence="7" id="KW-0328">Glycosyltransferase</keyword>
<dbReference type="GeneID" id="81595980"/>
<evidence type="ECO:0000256" key="24">
    <source>
        <dbReference type="SAM" id="SignalP"/>
    </source>
</evidence>
<evidence type="ECO:0000256" key="22">
    <source>
        <dbReference type="SAM" id="MobiDB-lite"/>
    </source>
</evidence>
<dbReference type="PANTHER" id="PTHR10963:SF68">
    <property type="entry name" value="GLYCOSIDASE CRH1-RELATED"/>
    <property type="match status" value="1"/>
</dbReference>
<keyword evidence="4" id="KW-1003">Cell membrane</keyword>
<evidence type="ECO:0000256" key="23">
    <source>
        <dbReference type="SAM" id="Phobius"/>
    </source>
</evidence>
<dbReference type="InterPro" id="IPR017168">
    <property type="entry name" value="CHR-like"/>
</dbReference>
<feature type="compositionally biased region" description="Low complexity" evidence="22">
    <location>
        <begin position="422"/>
        <end position="431"/>
    </location>
</feature>
<comment type="catalytic activity">
    <reaction evidence="1">
        <text>Random endo-hydrolysis of N-acetyl-beta-D-glucosaminide (1-&gt;4)-beta-linkages in chitin and chitodextrins.</text>
        <dbReference type="EC" id="3.2.1.14"/>
    </reaction>
</comment>
<dbReference type="GO" id="GO:0008843">
    <property type="term" value="F:endochitinase activity"/>
    <property type="evidence" value="ECO:0007669"/>
    <property type="project" value="UniProtKB-EC"/>
</dbReference>
<evidence type="ECO:0000256" key="8">
    <source>
        <dbReference type="ARBA" id="ARBA00022679"/>
    </source>
</evidence>
<evidence type="ECO:0000313" key="27">
    <source>
        <dbReference type="Proteomes" id="UP001213681"/>
    </source>
</evidence>
<keyword evidence="5" id="KW-0134">Cell wall</keyword>
<protein>
    <recommendedName>
        <fullName evidence="19">Crh-like protein</fullName>
        <ecNumber evidence="19">3.2.-.-</ecNumber>
    </recommendedName>
</protein>
<dbReference type="Gene3D" id="2.60.120.200">
    <property type="match status" value="1"/>
</dbReference>
<dbReference type="PROSITE" id="PS51762">
    <property type="entry name" value="GH16_2"/>
    <property type="match status" value="1"/>
</dbReference>
<dbReference type="PANTHER" id="PTHR10963">
    <property type="entry name" value="GLYCOSYL HYDROLASE-RELATED"/>
    <property type="match status" value="1"/>
</dbReference>
<organism evidence="26 27">
    <name type="scientific">Penicillium daleae</name>
    <dbReference type="NCBI Taxonomy" id="63821"/>
    <lineage>
        <taxon>Eukaryota</taxon>
        <taxon>Fungi</taxon>
        <taxon>Dikarya</taxon>
        <taxon>Ascomycota</taxon>
        <taxon>Pezizomycotina</taxon>
        <taxon>Eurotiomycetes</taxon>
        <taxon>Eurotiomycetidae</taxon>
        <taxon>Eurotiales</taxon>
        <taxon>Aspergillaceae</taxon>
        <taxon>Penicillium</taxon>
    </lineage>
</organism>
<dbReference type="Proteomes" id="UP001213681">
    <property type="component" value="Unassembled WGS sequence"/>
</dbReference>
<keyword evidence="10 19" id="KW-0378">Hydrolase</keyword>
<keyword evidence="23" id="KW-1133">Transmembrane helix</keyword>
<dbReference type="GO" id="GO:0005975">
    <property type="term" value="P:carbohydrate metabolic process"/>
    <property type="evidence" value="ECO:0007669"/>
    <property type="project" value="InterPro"/>
</dbReference>
<keyword evidence="13" id="KW-0325">Glycoprotein</keyword>
<evidence type="ECO:0000313" key="26">
    <source>
        <dbReference type="EMBL" id="KAJ5460802.1"/>
    </source>
</evidence>
<keyword evidence="23" id="KW-0812">Transmembrane</keyword>
<proteinExistence type="inferred from homology"/>
<feature type="disulfide bond" evidence="21">
    <location>
        <begin position="26"/>
        <end position="33"/>
    </location>
</feature>
<comment type="caution">
    <text evidence="26">The sequence shown here is derived from an EMBL/GenBank/DDBJ whole genome shotgun (WGS) entry which is preliminary data.</text>
</comment>
<keyword evidence="8" id="KW-0808">Transferase</keyword>
<keyword evidence="11 19" id="KW-0472">Membrane</keyword>
<name>A0AAD6CF24_9EURO</name>
<feature type="compositionally biased region" description="Low complexity" evidence="22">
    <location>
        <begin position="373"/>
        <end position="397"/>
    </location>
</feature>
<evidence type="ECO:0000256" key="10">
    <source>
        <dbReference type="ARBA" id="ARBA00022801"/>
    </source>
</evidence>
<evidence type="ECO:0000256" key="17">
    <source>
        <dbReference type="ARBA" id="ARBA00038074"/>
    </source>
</evidence>
<keyword evidence="14" id="KW-0449">Lipoprotein</keyword>
<evidence type="ECO:0000256" key="5">
    <source>
        <dbReference type="ARBA" id="ARBA00022512"/>
    </source>
</evidence>
<feature type="transmembrane region" description="Helical" evidence="23">
    <location>
        <begin position="454"/>
        <end position="476"/>
    </location>
</feature>
<dbReference type="GO" id="GO:0009277">
    <property type="term" value="C:fungal-type cell wall"/>
    <property type="evidence" value="ECO:0007669"/>
    <property type="project" value="TreeGrafter"/>
</dbReference>
<dbReference type="InterPro" id="IPR013320">
    <property type="entry name" value="ConA-like_dom_sf"/>
</dbReference>
<feature type="active site" description="Proton donor" evidence="20">
    <location>
        <position position="123"/>
    </location>
</feature>
<evidence type="ECO:0000259" key="25">
    <source>
        <dbReference type="PROSITE" id="PS51762"/>
    </source>
</evidence>
<evidence type="ECO:0000256" key="3">
    <source>
        <dbReference type="ARBA" id="ARBA00004609"/>
    </source>
</evidence>
<feature type="region of interest" description="Disordered" evidence="22">
    <location>
        <begin position="318"/>
        <end position="350"/>
    </location>
</feature>
<feature type="region of interest" description="Disordered" evidence="22">
    <location>
        <begin position="370"/>
        <end position="443"/>
    </location>
</feature>
<keyword evidence="6" id="KW-0336">GPI-anchor</keyword>
<evidence type="ECO:0000256" key="6">
    <source>
        <dbReference type="ARBA" id="ARBA00022622"/>
    </source>
</evidence>
<dbReference type="AlphaFoldDB" id="A0AAD6CF24"/>
<dbReference type="GO" id="GO:0005886">
    <property type="term" value="C:plasma membrane"/>
    <property type="evidence" value="ECO:0007669"/>
    <property type="project" value="UniProtKB-SubCell"/>
</dbReference>
<sequence>MKLALGTALGLLCSSALVAAQTYTDCNPLQKTCPADTALGKSDQTIDFTSGSSSQFAASGAVTYDSTNGATFTISEKGDGPLIQSGWYIMFGKVEFTIKAASGTGIVSSAVLQSDDLDEIDWEWLGGNNAQVQTNYFGKGDTSSYNRGAYHDNAGNHDEFHTYSVDWTSSQIVWAIDGKTVRVLTPATADTNQYPQTPMMIKVGVWAGGDSDNAQGTIDWAGGLTDYSKGPFTMYLKSMTVTDYSTGTSYSYGDQSGSWESIIANGGKVNGNSVDEPTSTQSAPLITATVDSVPVPWSGTHRETSSFVTPDVWPWVATGSPTATSTGLPSGWESGSRQIQPPGRGSVSEHCPILTITPLVSTTKTGPLLSQYTSRSTSVPSASSSVASSPSGPESSSKMVTRHSTTTSTSTTKTKHQHSEYTQTQTTQTMTDVPSAKATSSPTIAPSVGGGISLYHVPTALGMSVVCVLLGGIFALL</sequence>
<dbReference type="RefSeq" id="XP_056769844.1">
    <property type="nucleotide sequence ID" value="XM_056905737.1"/>
</dbReference>
<comment type="subcellular location">
    <subcellularLocation>
        <location evidence="3">Cell membrane</location>
        <topology evidence="3">Lipid-anchor</topology>
        <topology evidence="3">GPI-anchor</topology>
    </subcellularLocation>
    <subcellularLocation>
        <location evidence="2">Secreted</location>
        <location evidence="2">Cell wall</location>
    </subcellularLocation>
</comment>
<dbReference type="EC" id="3.2.-.-" evidence="19"/>
<dbReference type="GO" id="GO:0031505">
    <property type="term" value="P:fungal-type cell wall organization"/>
    <property type="evidence" value="ECO:0007669"/>
    <property type="project" value="TreeGrafter"/>
</dbReference>
<dbReference type="SUPFAM" id="SSF49899">
    <property type="entry name" value="Concanavalin A-like lectins/glucanases"/>
    <property type="match status" value="1"/>
</dbReference>
<feature type="active site" description="Nucleophile" evidence="20">
    <location>
        <position position="119"/>
    </location>
</feature>
<reference evidence="26" key="1">
    <citation type="submission" date="2022-12" db="EMBL/GenBank/DDBJ databases">
        <authorList>
            <person name="Petersen C."/>
        </authorList>
    </citation>
    <scope>NUCLEOTIDE SEQUENCE</scope>
    <source>
        <strain evidence="26">IBT 16125</strain>
    </source>
</reference>
<evidence type="ECO:0000256" key="14">
    <source>
        <dbReference type="ARBA" id="ARBA00023288"/>
    </source>
</evidence>
<dbReference type="CDD" id="cd02183">
    <property type="entry name" value="GH16_fungal_CRH1_transglycosylase"/>
    <property type="match status" value="1"/>
</dbReference>
<evidence type="ECO:0000256" key="13">
    <source>
        <dbReference type="ARBA" id="ARBA00023180"/>
    </source>
</evidence>
<evidence type="ECO:0000256" key="11">
    <source>
        <dbReference type="ARBA" id="ARBA00023136"/>
    </source>
</evidence>
<feature type="domain" description="GH16" evidence="25">
    <location>
        <begin position="22"/>
        <end position="229"/>
    </location>
</feature>
<dbReference type="InterPro" id="IPR050546">
    <property type="entry name" value="Glycosyl_Hydrlase_16"/>
</dbReference>
<reference evidence="26" key="2">
    <citation type="journal article" date="2023" name="IMA Fungus">
        <title>Comparative genomic study of the Penicillium genus elucidates a diverse pangenome and 15 lateral gene transfer events.</title>
        <authorList>
            <person name="Petersen C."/>
            <person name="Sorensen T."/>
            <person name="Nielsen M.R."/>
            <person name="Sondergaard T.E."/>
            <person name="Sorensen J.L."/>
            <person name="Fitzpatrick D.A."/>
            <person name="Frisvad J.C."/>
            <person name="Nielsen K.L."/>
        </authorList>
    </citation>
    <scope>NUCLEOTIDE SEQUENCE</scope>
    <source>
        <strain evidence="26">IBT 16125</strain>
    </source>
</reference>
<accession>A0AAD6CF24</accession>
<evidence type="ECO:0000256" key="9">
    <source>
        <dbReference type="ARBA" id="ARBA00022729"/>
    </source>
</evidence>
<evidence type="ECO:0000256" key="4">
    <source>
        <dbReference type="ARBA" id="ARBA00022475"/>
    </source>
</evidence>
<dbReference type="InterPro" id="IPR000757">
    <property type="entry name" value="Beta-glucanase-like"/>
</dbReference>
<evidence type="ECO:0000256" key="7">
    <source>
        <dbReference type="ARBA" id="ARBA00022676"/>
    </source>
</evidence>
<keyword evidence="9 24" id="KW-0732">Signal</keyword>
<comment type="similarity">
    <text evidence="17">Belongs to the glycosyl hydrolase 16 family. CRH1 subfamily.</text>
</comment>
<evidence type="ECO:0000256" key="12">
    <source>
        <dbReference type="ARBA" id="ARBA00023157"/>
    </source>
</evidence>
<dbReference type="EMBL" id="JAPVEA010000002">
    <property type="protein sequence ID" value="KAJ5460802.1"/>
    <property type="molecule type" value="Genomic_DNA"/>
</dbReference>
<keyword evidence="27" id="KW-1185">Reference proteome</keyword>
<evidence type="ECO:0000256" key="16">
    <source>
        <dbReference type="ARBA" id="ARBA00023316"/>
    </source>
</evidence>
<dbReference type="Pfam" id="PF00722">
    <property type="entry name" value="Glyco_hydro_16"/>
    <property type="match status" value="1"/>
</dbReference>
<evidence type="ECO:0000256" key="21">
    <source>
        <dbReference type="PIRSR" id="PIRSR037299-2"/>
    </source>
</evidence>
<keyword evidence="5" id="KW-0964">Secreted</keyword>
<evidence type="ECO:0000256" key="20">
    <source>
        <dbReference type="PIRSR" id="PIRSR037299-1"/>
    </source>
</evidence>
<evidence type="ECO:0000256" key="15">
    <source>
        <dbReference type="ARBA" id="ARBA00023295"/>
    </source>
</evidence>
<dbReference type="GO" id="GO:0098552">
    <property type="term" value="C:side of membrane"/>
    <property type="evidence" value="ECO:0007669"/>
    <property type="project" value="UniProtKB-KW"/>
</dbReference>
<dbReference type="FunFam" id="2.60.120.200:FF:000152">
    <property type="entry name" value="Cell wall glucanase"/>
    <property type="match status" value="1"/>
</dbReference>
<keyword evidence="16" id="KW-0961">Cell wall biogenesis/degradation</keyword>
<keyword evidence="12 21" id="KW-1015">Disulfide bond</keyword>
<feature type="signal peptide" evidence="24">
    <location>
        <begin position="1"/>
        <end position="20"/>
    </location>
</feature>
<comment type="function">
    <text evidence="18">Dual chitinase/transglycosylase that plays a role in cell wall architecture. Chitinase and transglycosylase activities are coupled. Required for the polysaccharide cross-linking at the septa and the cell wall. More specifically, transfers chitin to 1,6-beta-glucan in the cell wall.</text>
</comment>
<evidence type="ECO:0000256" key="18">
    <source>
        <dbReference type="ARBA" id="ARBA00093308"/>
    </source>
</evidence>
<gene>
    <name evidence="26" type="ORF">N7458_002354</name>
</gene>
<evidence type="ECO:0000256" key="2">
    <source>
        <dbReference type="ARBA" id="ARBA00004191"/>
    </source>
</evidence>
<evidence type="ECO:0000256" key="1">
    <source>
        <dbReference type="ARBA" id="ARBA00000822"/>
    </source>
</evidence>
<keyword evidence="15 26" id="KW-0326">Glycosidase</keyword>
<dbReference type="GO" id="GO:0016757">
    <property type="term" value="F:glycosyltransferase activity"/>
    <property type="evidence" value="ECO:0007669"/>
    <property type="project" value="UniProtKB-KW"/>
</dbReference>
<dbReference type="PIRSF" id="PIRSF037299">
    <property type="entry name" value="Glycosidase_CRH1_prd"/>
    <property type="match status" value="1"/>
</dbReference>
<feature type="compositionally biased region" description="Polar residues" evidence="22">
    <location>
        <begin position="319"/>
        <end position="339"/>
    </location>
</feature>